<dbReference type="STRING" id="53326.A0A016SZY9"/>
<sequence length="107" mass="12254">MWILAALVVTTLAAKPTTVEEFLAQPVEEHVEQLTGQAFVDYINTHQSFYTAEYSPKKEKMMKSRLMDSKYLVKPKEEEMSSHVVHDVTPPERISLIPSDDVFIGER</sequence>
<comment type="caution">
    <text evidence="1">The sequence shown here is derived from an EMBL/GenBank/DDBJ whole genome shotgun (WGS) entry which is preliminary data.</text>
</comment>
<proteinExistence type="predicted"/>
<gene>
    <name evidence="1" type="primary">Acey_s0154.g2992</name>
    <name evidence="1" type="ORF">Y032_0154g2992</name>
</gene>
<evidence type="ECO:0000313" key="2">
    <source>
        <dbReference type="Proteomes" id="UP000024635"/>
    </source>
</evidence>
<dbReference type="AlphaFoldDB" id="A0A016SZY9"/>
<organism evidence="1 2">
    <name type="scientific">Ancylostoma ceylanicum</name>
    <dbReference type="NCBI Taxonomy" id="53326"/>
    <lineage>
        <taxon>Eukaryota</taxon>
        <taxon>Metazoa</taxon>
        <taxon>Ecdysozoa</taxon>
        <taxon>Nematoda</taxon>
        <taxon>Chromadorea</taxon>
        <taxon>Rhabditida</taxon>
        <taxon>Rhabditina</taxon>
        <taxon>Rhabditomorpha</taxon>
        <taxon>Strongyloidea</taxon>
        <taxon>Ancylostomatidae</taxon>
        <taxon>Ancylostomatinae</taxon>
        <taxon>Ancylostoma</taxon>
    </lineage>
</organism>
<reference evidence="2" key="1">
    <citation type="journal article" date="2015" name="Nat. Genet.">
        <title>The genome and transcriptome of the zoonotic hookworm Ancylostoma ceylanicum identify infection-specific gene families.</title>
        <authorList>
            <person name="Schwarz E.M."/>
            <person name="Hu Y."/>
            <person name="Antoshechkin I."/>
            <person name="Miller M.M."/>
            <person name="Sternberg P.W."/>
            <person name="Aroian R.V."/>
        </authorList>
    </citation>
    <scope>NUCLEOTIDE SEQUENCE</scope>
    <source>
        <strain evidence="2">HY135</strain>
    </source>
</reference>
<accession>A0A016SZY9</accession>
<keyword evidence="2" id="KW-1185">Reference proteome</keyword>
<dbReference type="EMBL" id="JARK01001490">
    <property type="protein sequence ID" value="EYB96015.1"/>
    <property type="molecule type" value="Genomic_DNA"/>
</dbReference>
<name>A0A016SZY9_9BILA</name>
<evidence type="ECO:0000313" key="1">
    <source>
        <dbReference type="EMBL" id="EYB96015.1"/>
    </source>
</evidence>
<protein>
    <submittedName>
        <fullName evidence="1">Uncharacterized protein</fullName>
    </submittedName>
</protein>
<dbReference type="Proteomes" id="UP000024635">
    <property type="component" value="Unassembled WGS sequence"/>
</dbReference>